<dbReference type="EMBL" id="CM042047">
    <property type="protein sequence ID" value="KAI3772855.1"/>
    <property type="molecule type" value="Genomic_DNA"/>
</dbReference>
<evidence type="ECO:0000313" key="2">
    <source>
        <dbReference type="Proteomes" id="UP001055879"/>
    </source>
</evidence>
<keyword evidence="2" id="KW-1185">Reference proteome</keyword>
<dbReference type="Proteomes" id="UP001055879">
    <property type="component" value="Linkage Group LG01"/>
</dbReference>
<reference evidence="1 2" key="2">
    <citation type="journal article" date="2022" name="Mol. Ecol. Resour.">
        <title>The genomes of chicory, endive, great burdock and yacon provide insights into Asteraceae paleo-polyploidization history and plant inulin production.</title>
        <authorList>
            <person name="Fan W."/>
            <person name="Wang S."/>
            <person name="Wang H."/>
            <person name="Wang A."/>
            <person name="Jiang F."/>
            <person name="Liu H."/>
            <person name="Zhao H."/>
            <person name="Xu D."/>
            <person name="Zhang Y."/>
        </authorList>
    </citation>
    <scope>NUCLEOTIDE SEQUENCE [LARGE SCALE GENOMIC DNA]</scope>
    <source>
        <strain evidence="2">cv. Niubang</strain>
    </source>
</reference>
<gene>
    <name evidence="1" type="ORF">L6452_04049</name>
</gene>
<evidence type="ECO:0000313" key="1">
    <source>
        <dbReference type="EMBL" id="KAI3772855.1"/>
    </source>
</evidence>
<organism evidence="1 2">
    <name type="scientific">Arctium lappa</name>
    <name type="common">Greater burdock</name>
    <name type="synonym">Lappa major</name>
    <dbReference type="NCBI Taxonomy" id="4217"/>
    <lineage>
        <taxon>Eukaryota</taxon>
        <taxon>Viridiplantae</taxon>
        <taxon>Streptophyta</taxon>
        <taxon>Embryophyta</taxon>
        <taxon>Tracheophyta</taxon>
        <taxon>Spermatophyta</taxon>
        <taxon>Magnoliopsida</taxon>
        <taxon>eudicotyledons</taxon>
        <taxon>Gunneridae</taxon>
        <taxon>Pentapetalae</taxon>
        <taxon>asterids</taxon>
        <taxon>campanulids</taxon>
        <taxon>Asterales</taxon>
        <taxon>Asteraceae</taxon>
        <taxon>Carduoideae</taxon>
        <taxon>Cardueae</taxon>
        <taxon>Arctiinae</taxon>
        <taxon>Arctium</taxon>
    </lineage>
</organism>
<proteinExistence type="predicted"/>
<protein>
    <submittedName>
        <fullName evidence="1">Uncharacterized protein</fullName>
    </submittedName>
</protein>
<name>A0ACB9FPX8_ARCLA</name>
<comment type="caution">
    <text evidence="1">The sequence shown here is derived from an EMBL/GenBank/DDBJ whole genome shotgun (WGS) entry which is preliminary data.</text>
</comment>
<accession>A0ACB9FPX8</accession>
<sequence>MDLGSLCDNTPYLYFLFINPLETLLTHKILAPRSRDPLSLTTNPNASEEVERERRNRITDSLFLSRFNLDLHTSRSLILFFGIDLQWRLRQQQRQRRHLYLLKLLGMLLFSSIIIYCTSHLG</sequence>
<reference evidence="2" key="1">
    <citation type="journal article" date="2022" name="Mol. Ecol. Resour.">
        <title>The genomes of chicory, endive, great burdock and yacon provide insights into Asteraceae palaeo-polyploidization history and plant inulin production.</title>
        <authorList>
            <person name="Fan W."/>
            <person name="Wang S."/>
            <person name="Wang H."/>
            <person name="Wang A."/>
            <person name="Jiang F."/>
            <person name="Liu H."/>
            <person name="Zhao H."/>
            <person name="Xu D."/>
            <person name="Zhang Y."/>
        </authorList>
    </citation>
    <scope>NUCLEOTIDE SEQUENCE [LARGE SCALE GENOMIC DNA]</scope>
    <source>
        <strain evidence="2">cv. Niubang</strain>
    </source>
</reference>